<keyword evidence="6" id="KW-1185">Reference proteome</keyword>
<gene>
    <name evidence="5" type="ORF">QQS21_010117</name>
</gene>
<keyword evidence="3" id="KW-0732">Signal</keyword>
<keyword evidence="2" id="KW-0472">Membrane</keyword>
<feature type="chain" id="PRO_5042505250" description="Mid2 domain-containing protein" evidence="3">
    <location>
        <begin position="18"/>
        <end position="601"/>
    </location>
</feature>
<reference evidence="5" key="1">
    <citation type="submission" date="2023-06" db="EMBL/GenBank/DDBJ databases">
        <title>Conoideocrella luteorostrata (Hypocreales: Clavicipitaceae), a potential biocontrol fungus for elongate hemlock scale in United States Christmas tree production areas.</title>
        <authorList>
            <person name="Barrett H."/>
            <person name="Lovett B."/>
            <person name="Macias A.M."/>
            <person name="Stajich J.E."/>
            <person name="Kasson M.T."/>
        </authorList>
    </citation>
    <scope>NUCLEOTIDE SEQUENCE</scope>
    <source>
        <strain evidence="5">ARSEF 14590</strain>
    </source>
</reference>
<accession>A0AAJ0FV17</accession>
<feature type="region of interest" description="Disordered" evidence="1">
    <location>
        <begin position="502"/>
        <end position="530"/>
    </location>
</feature>
<comment type="caution">
    <text evidence="5">The sequence shown here is derived from an EMBL/GenBank/DDBJ whole genome shotgun (WGS) entry which is preliminary data.</text>
</comment>
<feature type="region of interest" description="Disordered" evidence="1">
    <location>
        <begin position="572"/>
        <end position="601"/>
    </location>
</feature>
<dbReference type="InterPro" id="IPR007567">
    <property type="entry name" value="Mid2_dom"/>
</dbReference>
<protein>
    <recommendedName>
        <fullName evidence="4">Mid2 domain-containing protein</fullName>
    </recommendedName>
</protein>
<evidence type="ECO:0000313" key="5">
    <source>
        <dbReference type="EMBL" id="KAK2592198.1"/>
    </source>
</evidence>
<name>A0AAJ0FV17_9HYPO</name>
<feature type="transmembrane region" description="Helical" evidence="2">
    <location>
        <begin position="540"/>
        <end position="563"/>
    </location>
</feature>
<keyword evidence="2" id="KW-0812">Transmembrane</keyword>
<sequence>MRTQLCLLITWLSGALAFSGTSDLVVRNLPGYSSLDTIHEIRRRLHNVAARAETHVVFDVSEPLNHQISDKTLFEYTSSRSINSGTKGQVEAAAGIKITCTRCYMRGQARAKLTANGAFNKTEITKVVESNLKGTMNGIKAFTRNITDVVSGNVRNLTVGEIKDELEQVPPPQFDFNFNIDFPSYDLDVEFVDTEIYVELKTVLSSGLTYTLNLFSSRNLGVQLDPLFVGVIFAVDLILSVDSEIDISSGFHIKLDDKLRMKLVLFGKEASDVKFNDGKFAFLPITIESENVVLRAILRLQLRTGFSLPPIDLPATVQGKKLELGAGIEARAYVKVAEFVTNITAQHSAQNEKKDCALRVVQDYKLAVGAAAGASVEVLGTVFGPTPATEVPIFYTTLAAACLTKGRATTTKAPKMEARRIGSGSSTTTTETTIVYNATACLSPTLINCPASLQTISRNSVTKTLTATVSSGSEAVWSTPAVTEFQAAAFQGDVFSFKGSSGAPKSYLPPPITTSTSSSGESSPGDKVLGGQTGGVSNKIIIGVSVGIGVPLLLAIVCGIIFIKARQRRTTIAVSENDEQQPDRAKRTVNAAYSAVPQDRN</sequence>
<dbReference type="AlphaFoldDB" id="A0AAJ0FV17"/>
<dbReference type="Pfam" id="PF04478">
    <property type="entry name" value="Mid2"/>
    <property type="match status" value="1"/>
</dbReference>
<feature type="domain" description="Mid2" evidence="4">
    <location>
        <begin position="514"/>
        <end position="571"/>
    </location>
</feature>
<evidence type="ECO:0000256" key="3">
    <source>
        <dbReference type="SAM" id="SignalP"/>
    </source>
</evidence>
<evidence type="ECO:0000256" key="2">
    <source>
        <dbReference type="SAM" id="Phobius"/>
    </source>
</evidence>
<dbReference type="Proteomes" id="UP001251528">
    <property type="component" value="Unassembled WGS sequence"/>
</dbReference>
<proteinExistence type="predicted"/>
<feature type="compositionally biased region" description="Low complexity" evidence="1">
    <location>
        <begin position="513"/>
        <end position="523"/>
    </location>
</feature>
<feature type="signal peptide" evidence="3">
    <location>
        <begin position="1"/>
        <end position="17"/>
    </location>
</feature>
<evidence type="ECO:0000313" key="6">
    <source>
        <dbReference type="Proteomes" id="UP001251528"/>
    </source>
</evidence>
<keyword evidence="2" id="KW-1133">Transmembrane helix</keyword>
<evidence type="ECO:0000259" key="4">
    <source>
        <dbReference type="Pfam" id="PF04478"/>
    </source>
</evidence>
<dbReference type="EMBL" id="JASWJB010000281">
    <property type="protein sequence ID" value="KAK2592198.1"/>
    <property type="molecule type" value="Genomic_DNA"/>
</dbReference>
<evidence type="ECO:0000256" key="1">
    <source>
        <dbReference type="SAM" id="MobiDB-lite"/>
    </source>
</evidence>
<organism evidence="5 6">
    <name type="scientific">Conoideocrella luteorostrata</name>
    <dbReference type="NCBI Taxonomy" id="1105319"/>
    <lineage>
        <taxon>Eukaryota</taxon>
        <taxon>Fungi</taxon>
        <taxon>Dikarya</taxon>
        <taxon>Ascomycota</taxon>
        <taxon>Pezizomycotina</taxon>
        <taxon>Sordariomycetes</taxon>
        <taxon>Hypocreomycetidae</taxon>
        <taxon>Hypocreales</taxon>
        <taxon>Clavicipitaceae</taxon>
        <taxon>Conoideocrella</taxon>
    </lineage>
</organism>